<feature type="compositionally biased region" description="Low complexity" evidence="1">
    <location>
        <begin position="1"/>
        <end position="27"/>
    </location>
</feature>
<feature type="compositionally biased region" description="Polar residues" evidence="1">
    <location>
        <begin position="102"/>
        <end position="118"/>
    </location>
</feature>
<name>A0A6A6R8F9_9PEZI</name>
<feature type="region of interest" description="Disordered" evidence="1">
    <location>
        <begin position="1"/>
        <end position="118"/>
    </location>
</feature>
<evidence type="ECO:0000259" key="2">
    <source>
        <dbReference type="Pfam" id="PF22943"/>
    </source>
</evidence>
<evidence type="ECO:0000256" key="1">
    <source>
        <dbReference type="SAM" id="MobiDB-lite"/>
    </source>
</evidence>
<evidence type="ECO:0000313" key="4">
    <source>
        <dbReference type="Proteomes" id="UP000799750"/>
    </source>
</evidence>
<dbReference type="OrthoDB" id="4085451at2759"/>
<dbReference type="InterPro" id="IPR054448">
    <property type="entry name" value="HTH_put_ascomycetes"/>
</dbReference>
<sequence>MGSSASKGARAAGNAARKYPTRVTNPTNAPPSAPPVAPGGRPGPTVHPAPQATQTKTEVNLDGQDPTFAAQLRSLGAVQPNPHYSSTSTSPLDPQRSADIDYTSQPTSQYSSAYPDPSTNPALTVLVARTRLQQLAEDELSQTGRRGFEGRSFVDVTAVRQAMMLVQRGDTQSKAEETVGLKKGRLGALGRGIVEAV</sequence>
<proteinExistence type="predicted"/>
<gene>
    <name evidence="3" type="ORF">BU16DRAFT_612984</name>
</gene>
<feature type="domain" description="Helix-turn-helix" evidence="2">
    <location>
        <begin position="153"/>
        <end position="195"/>
    </location>
</feature>
<dbReference type="Pfam" id="PF22943">
    <property type="entry name" value="HTH_68"/>
    <property type="match status" value="1"/>
</dbReference>
<dbReference type="Proteomes" id="UP000799750">
    <property type="component" value="Unassembled WGS sequence"/>
</dbReference>
<feature type="compositionally biased region" description="Pro residues" evidence="1">
    <location>
        <begin position="28"/>
        <end position="37"/>
    </location>
</feature>
<dbReference type="AlphaFoldDB" id="A0A6A6R8F9"/>
<protein>
    <recommendedName>
        <fullName evidence="2">Helix-turn-helix domain-containing protein</fullName>
    </recommendedName>
</protein>
<accession>A0A6A6R8F9</accession>
<reference evidence="3" key="1">
    <citation type="journal article" date="2020" name="Stud. Mycol.">
        <title>101 Dothideomycetes genomes: a test case for predicting lifestyles and emergence of pathogens.</title>
        <authorList>
            <person name="Haridas S."/>
            <person name="Albert R."/>
            <person name="Binder M."/>
            <person name="Bloem J."/>
            <person name="Labutti K."/>
            <person name="Salamov A."/>
            <person name="Andreopoulos B."/>
            <person name="Baker S."/>
            <person name="Barry K."/>
            <person name="Bills G."/>
            <person name="Bluhm B."/>
            <person name="Cannon C."/>
            <person name="Castanera R."/>
            <person name="Culley D."/>
            <person name="Daum C."/>
            <person name="Ezra D."/>
            <person name="Gonzalez J."/>
            <person name="Henrissat B."/>
            <person name="Kuo A."/>
            <person name="Liang C."/>
            <person name="Lipzen A."/>
            <person name="Lutzoni F."/>
            <person name="Magnuson J."/>
            <person name="Mondo S."/>
            <person name="Nolan M."/>
            <person name="Ohm R."/>
            <person name="Pangilinan J."/>
            <person name="Park H.-J."/>
            <person name="Ramirez L."/>
            <person name="Alfaro M."/>
            <person name="Sun H."/>
            <person name="Tritt A."/>
            <person name="Yoshinaga Y."/>
            <person name="Zwiers L.-H."/>
            <person name="Turgeon B."/>
            <person name="Goodwin S."/>
            <person name="Spatafora J."/>
            <person name="Crous P."/>
            <person name="Grigoriev I."/>
        </authorList>
    </citation>
    <scope>NUCLEOTIDE SEQUENCE</scope>
    <source>
        <strain evidence="3">CBS 269.34</strain>
    </source>
</reference>
<organism evidence="3 4">
    <name type="scientific">Lophium mytilinum</name>
    <dbReference type="NCBI Taxonomy" id="390894"/>
    <lineage>
        <taxon>Eukaryota</taxon>
        <taxon>Fungi</taxon>
        <taxon>Dikarya</taxon>
        <taxon>Ascomycota</taxon>
        <taxon>Pezizomycotina</taxon>
        <taxon>Dothideomycetes</taxon>
        <taxon>Pleosporomycetidae</taxon>
        <taxon>Mytilinidiales</taxon>
        <taxon>Mytilinidiaceae</taxon>
        <taxon>Lophium</taxon>
    </lineage>
</organism>
<feature type="compositionally biased region" description="Polar residues" evidence="1">
    <location>
        <begin position="82"/>
        <end position="92"/>
    </location>
</feature>
<evidence type="ECO:0000313" key="3">
    <source>
        <dbReference type="EMBL" id="KAF2500998.1"/>
    </source>
</evidence>
<dbReference type="EMBL" id="MU004182">
    <property type="protein sequence ID" value="KAF2500998.1"/>
    <property type="molecule type" value="Genomic_DNA"/>
</dbReference>
<keyword evidence="4" id="KW-1185">Reference proteome</keyword>